<reference evidence="4" key="2">
    <citation type="journal article" date="2018" name="Nat. Commun.">
        <title>Extreme sensitivity to ultraviolet light in the fungal pathogen causing white-nose syndrome of bats.</title>
        <authorList>
            <person name="Palmer J.M."/>
            <person name="Drees K.P."/>
            <person name="Foster J.T."/>
            <person name="Lindner D.L."/>
        </authorList>
    </citation>
    <scope>NUCLEOTIDE SEQUENCE [LARGE SCALE GENOMIC DNA]</scope>
    <source>
        <strain evidence="4">UAMH 10579</strain>
    </source>
</reference>
<dbReference type="InterPro" id="IPR056693">
    <property type="entry name" value="DUF7791"/>
</dbReference>
<dbReference type="InterPro" id="IPR007111">
    <property type="entry name" value="NACHT_NTPase"/>
</dbReference>
<reference evidence="3 4" key="1">
    <citation type="submission" date="2016-03" db="EMBL/GenBank/DDBJ databases">
        <title>Comparative genomics of Pseudogymnoascus destructans, the fungus causing white-nose syndrome of bats.</title>
        <authorList>
            <person name="Palmer J.M."/>
            <person name="Drees K.P."/>
            <person name="Foster J.T."/>
            <person name="Lindner D.L."/>
        </authorList>
    </citation>
    <scope>NUCLEOTIDE SEQUENCE [LARGE SCALE GENOMIC DNA]</scope>
    <source>
        <strain evidence="3 4">UAMH 10579</strain>
    </source>
</reference>
<organism evidence="3 4">
    <name type="scientific">Pseudogymnoascus verrucosus</name>
    <dbReference type="NCBI Taxonomy" id="342668"/>
    <lineage>
        <taxon>Eukaryota</taxon>
        <taxon>Fungi</taxon>
        <taxon>Dikarya</taxon>
        <taxon>Ascomycota</taxon>
        <taxon>Pezizomycotina</taxon>
        <taxon>Leotiomycetes</taxon>
        <taxon>Thelebolales</taxon>
        <taxon>Thelebolaceae</taxon>
        <taxon>Pseudogymnoascus</taxon>
    </lineage>
</organism>
<dbReference type="PROSITE" id="PS50837">
    <property type="entry name" value="NACHT"/>
    <property type="match status" value="1"/>
</dbReference>
<dbReference type="PANTHER" id="PTHR10039">
    <property type="entry name" value="AMELOGENIN"/>
    <property type="match status" value="1"/>
</dbReference>
<evidence type="ECO:0000313" key="4">
    <source>
        <dbReference type="Proteomes" id="UP000091956"/>
    </source>
</evidence>
<dbReference type="Gene3D" id="3.40.50.300">
    <property type="entry name" value="P-loop containing nucleotide triphosphate hydrolases"/>
    <property type="match status" value="1"/>
</dbReference>
<name>A0A1B8GW48_9PEZI</name>
<accession>A0A1B8GW48</accession>
<dbReference type="AlphaFoldDB" id="A0A1B8GW48"/>
<dbReference type="Pfam" id="PF24883">
    <property type="entry name" value="NPHP3_N"/>
    <property type="match status" value="1"/>
</dbReference>
<dbReference type="RefSeq" id="XP_018133805.1">
    <property type="nucleotide sequence ID" value="XM_018271391.2"/>
</dbReference>
<protein>
    <recommendedName>
        <fullName evidence="2">NACHT domain-containing protein</fullName>
    </recommendedName>
</protein>
<feature type="domain" description="NACHT" evidence="2">
    <location>
        <begin position="281"/>
        <end position="435"/>
    </location>
</feature>
<dbReference type="InterPro" id="IPR056884">
    <property type="entry name" value="NPHP3-like_N"/>
</dbReference>
<dbReference type="Pfam" id="PF25053">
    <property type="entry name" value="DUF7791"/>
    <property type="match status" value="1"/>
</dbReference>
<keyword evidence="1" id="KW-0677">Repeat</keyword>
<evidence type="ECO:0000313" key="3">
    <source>
        <dbReference type="EMBL" id="OBU00073.1"/>
    </source>
</evidence>
<dbReference type="InterPro" id="IPR027417">
    <property type="entry name" value="P-loop_NTPase"/>
</dbReference>
<proteinExistence type="predicted"/>
<evidence type="ECO:0000256" key="1">
    <source>
        <dbReference type="ARBA" id="ARBA00022737"/>
    </source>
</evidence>
<dbReference type="PANTHER" id="PTHR10039:SF5">
    <property type="entry name" value="NACHT DOMAIN-CONTAINING PROTEIN"/>
    <property type="match status" value="1"/>
</dbReference>
<keyword evidence="4" id="KW-1185">Reference proteome</keyword>
<dbReference type="OrthoDB" id="341259at2759"/>
<dbReference type="EMBL" id="KV460210">
    <property type="protein sequence ID" value="OBU00073.1"/>
    <property type="molecule type" value="Genomic_DNA"/>
</dbReference>
<dbReference type="Proteomes" id="UP000091956">
    <property type="component" value="Unassembled WGS sequence"/>
</dbReference>
<evidence type="ECO:0000259" key="2">
    <source>
        <dbReference type="PROSITE" id="PS50837"/>
    </source>
</evidence>
<gene>
    <name evidence="3" type="ORF">VE01_01876</name>
</gene>
<sequence length="866" mass="99435">MDPISAMGCAASVIQFVDFGRKLVSGSLEIYRSADGMSAEHVSIGDISKGLSELIIPLRARSDTRLDNVRNANKNRSKEKLSVAEKELNRICKDCDDMAQQLLQELDKMRLHGGQRKWGSFRQALGNMWNQSQITALEKKLERIRKQVDTTLLVCLRERVDALSDNGASRLNDDIMQVLKENRQWEADLLDEISKNNWHAENPKDMSTFSAHLDRSVNQESKAQFCRKAIAFLRFPSMSDRHERICKNHRATFDWIFKDPSIIDKPWDDFVKWLSSDNSDAIYWITGKAGSGKSTLMRFISEDPRTTKHLKLWAKGDPLVIGSFFFWNSGTAMQMSRIGLMQSLLYQMLRGRPEHILKIFQTRWEAYDSLRGGSYPWTWTELKQAFQLVLLDKSLRFFFLIDGLDEFDGQHRELVDLIISANKLSNVKICVSSRPWLVFEDAFEGHPSLLLEQLSYSDIKIYVCDKFDENKRYVQLKSREGRYAADLVESVVQKASGVFLWVYLVVDSLLEGLDNADRVSDLQRRLELIPSDLEELFDKMLNSLEPFYFSHACQLIQIVRASQKPLTLLALSFADEDGPLSAIHAKMEPLSEEQRLERVEMMRRRLKSRCKGLIEAPVRQSRADSYVEYIHRTAKDFLETPDIRAKILRGTDNPFDPNRSLCNSYLFQLKTLSLTDINSIYCWYHLPWCLEYAIQAELSGGKALITYIDEVSRTCEAITLLYTGHGNKPWEPWSSHLYGSIQNFIDLAVRCGLYSYMTTKVDRLSRKELASLLKTSAEANGVLSEFDKTQALSERPFPDLEMIRLLLDSGASPRLAVNCGLRMDQLEGSLRDFIKSSASSRVARTKRWSRKVDVLFKAKRKPQLAS</sequence>
<dbReference type="SUPFAM" id="SSF52540">
    <property type="entry name" value="P-loop containing nucleoside triphosphate hydrolases"/>
    <property type="match status" value="1"/>
</dbReference>
<dbReference type="GeneID" id="28835262"/>
<dbReference type="STRING" id="342668.A0A1B8GW48"/>